<feature type="compositionally biased region" description="Low complexity" evidence="3">
    <location>
        <begin position="149"/>
        <end position="159"/>
    </location>
</feature>
<dbReference type="PANTHER" id="PTHR45639">
    <property type="entry name" value="HSC70CB, ISOFORM G-RELATED"/>
    <property type="match status" value="1"/>
</dbReference>
<evidence type="ECO:0000256" key="2">
    <source>
        <dbReference type="ARBA" id="ARBA00022840"/>
    </source>
</evidence>
<dbReference type="Proteomes" id="UP001151760">
    <property type="component" value="Unassembled WGS sequence"/>
</dbReference>
<comment type="caution">
    <text evidence="4">The sequence shown here is derived from an EMBL/GenBank/DDBJ whole genome shotgun (WGS) entry which is preliminary data.</text>
</comment>
<reference evidence="4" key="1">
    <citation type="journal article" date="2022" name="Int. J. Mol. Sci.">
        <title>Draft Genome of Tanacetum Coccineum: Genomic Comparison of Closely Related Tanacetum-Family Plants.</title>
        <authorList>
            <person name="Yamashiro T."/>
            <person name="Shiraishi A."/>
            <person name="Nakayama K."/>
            <person name="Satake H."/>
        </authorList>
    </citation>
    <scope>NUCLEOTIDE SEQUENCE</scope>
</reference>
<feature type="region of interest" description="Disordered" evidence="3">
    <location>
        <begin position="137"/>
        <end position="159"/>
    </location>
</feature>
<sequence length="159" mass="18213">MSCILDPLKMLVVAGALQDCIMEETKDKKNDVEAYVYDMRNKLHDNLHEFVMEPESARFLAQLQETKDWFNEDETKGVYITKLEELKKQAGLIKQHYKEHAERRSIDSLPKHVDLVLPLSDIRKKSEMLDMLCRPILMKPKPAPPKPATPKTSASPAPA</sequence>
<organism evidence="4 5">
    <name type="scientific">Tanacetum coccineum</name>
    <dbReference type="NCBI Taxonomy" id="301880"/>
    <lineage>
        <taxon>Eukaryota</taxon>
        <taxon>Viridiplantae</taxon>
        <taxon>Streptophyta</taxon>
        <taxon>Embryophyta</taxon>
        <taxon>Tracheophyta</taxon>
        <taxon>Spermatophyta</taxon>
        <taxon>Magnoliopsida</taxon>
        <taxon>eudicotyledons</taxon>
        <taxon>Gunneridae</taxon>
        <taxon>Pentapetalae</taxon>
        <taxon>asterids</taxon>
        <taxon>campanulids</taxon>
        <taxon>Asterales</taxon>
        <taxon>Asteraceae</taxon>
        <taxon>Asteroideae</taxon>
        <taxon>Anthemideae</taxon>
        <taxon>Anthemidinae</taxon>
        <taxon>Tanacetum</taxon>
    </lineage>
</organism>
<protein>
    <submittedName>
        <fullName evidence="4">Heat shock 70 kDa protein 15-like protein</fullName>
    </submittedName>
</protein>
<dbReference type="InterPro" id="IPR013126">
    <property type="entry name" value="Hsp_70_fam"/>
</dbReference>
<keyword evidence="1" id="KW-0547">Nucleotide-binding</keyword>
<accession>A0ABQ4ZET4</accession>
<evidence type="ECO:0000313" key="5">
    <source>
        <dbReference type="Proteomes" id="UP001151760"/>
    </source>
</evidence>
<keyword evidence="2" id="KW-0067">ATP-binding</keyword>
<gene>
    <name evidence="4" type="ORF">Tco_0770303</name>
</gene>
<dbReference type="PANTHER" id="PTHR45639:SF4">
    <property type="entry name" value="HSC70CB, ISOFORM G"/>
    <property type="match status" value="1"/>
</dbReference>
<dbReference type="EMBL" id="BQNB010011217">
    <property type="protein sequence ID" value="GJS87667.1"/>
    <property type="molecule type" value="Genomic_DNA"/>
</dbReference>
<proteinExistence type="predicted"/>
<name>A0ABQ4ZET4_9ASTR</name>
<dbReference type="InterPro" id="IPR029048">
    <property type="entry name" value="HSP70_C_sf"/>
</dbReference>
<dbReference type="SUPFAM" id="SSF100934">
    <property type="entry name" value="Heat shock protein 70kD (HSP70), C-terminal subdomain"/>
    <property type="match status" value="1"/>
</dbReference>
<keyword evidence="5" id="KW-1185">Reference proteome</keyword>
<evidence type="ECO:0000313" key="4">
    <source>
        <dbReference type="EMBL" id="GJS87667.1"/>
    </source>
</evidence>
<reference evidence="4" key="2">
    <citation type="submission" date="2022-01" db="EMBL/GenBank/DDBJ databases">
        <authorList>
            <person name="Yamashiro T."/>
            <person name="Shiraishi A."/>
            <person name="Satake H."/>
            <person name="Nakayama K."/>
        </authorList>
    </citation>
    <scope>NUCLEOTIDE SEQUENCE</scope>
</reference>
<evidence type="ECO:0000256" key="3">
    <source>
        <dbReference type="SAM" id="MobiDB-lite"/>
    </source>
</evidence>
<evidence type="ECO:0000256" key="1">
    <source>
        <dbReference type="ARBA" id="ARBA00022741"/>
    </source>
</evidence>
<dbReference type="Gene3D" id="1.20.1270.10">
    <property type="match status" value="1"/>
</dbReference>